<feature type="active site" description="Proton acceptor" evidence="12">
    <location>
        <position position="444"/>
    </location>
</feature>
<comment type="catalytic activity">
    <reaction evidence="11">
        <text>L-seryl-[protein] + ATP = O-phospho-L-seryl-[protein] + ADP + H(+)</text>
        <dbReference type="Rhea" id="RHEA:17989"/>
        <dbReference type="Rhea" id="RHEA-COMP:9863"/>
        <dbReference type="Rhea" id="RHEA-COMP:11604"/>
        <dbReference type="ChEBI" id="CHEBI:15378"/>
        <dbReference type="ChEBI" id="CHEBI:29999"/>
        <dbReference type="ChEBI" id="CHEBI:30616"/>
        <dbReference type="ChEBI" id="CHEBI:83421"/>
        <dbReference type="ChEBI" id="CHEBI:456216"/>
        <dbReference type="EC" id="2.7.11.12"/>
    </reaction>
</comment>
<reference evidence="19" key="1">
    <citation type="submission" date="2022-01" db="EMBL/GenBank/DDBJ databases">
        <authorList>
            <person name="King R."/>
        </authorList>
    </citation>
    <scope>NUCLEOTIDE SEQUENCE</scope>
</reference>
<dbReference type="PANTHER" id="PTHR24353">
    <property type="entry name" value="CYCLIC NUCLEOTIDE-DEPENDENT PROTEIN KINASE"/>
    <property type="match status" value="1"/>
</dbReference>
<dbReference type="PROSITE" id="PS50042">
    <property type="entry name" value="CNMP_BINDING_3"/>
    <property type="match status" value="2"/>
</dbReference>
<keyword evidence="5" id="KW-0808">Transferase</keyword>
<dbReference type="SMART" id="SM00220">
    <property type="entry name" value="S_TKc"/>
    <property type="match status" value="1"/>
</dbReference>
<evidence type="ECO:0000256" key="9">
    <source>
        <dbReference type="ARBA" id="ARBA00022992"/>
    </source>
</evidence>
<dbReference type="InterPro" id="IPR018490">
    <property type="entry name" value="cNMP-bd_dom_sf"/>
</dbReference>
<dbReference type="SMART" id="SM00100">
    <property type="entry name" value="cNMP"/>
    <property type="match status" value="2"/>
</dbReference>
<comment type="similarity">
    <text evidence="1">Belongs to the protein kinase superfamily. AGC Ser/Thr protein kinase family. cGMP subfamily.</text>
</comment>
<evidence type="ECO:0000259" key="18">
    <source>
        <dbReference type="PROSITE" id="PS51285"/>
    </source>
</evidence>
<evidence type="ECO:0000256" key="1">
    <source>
        <dbReference type="ARBA" id="ARBA00006352"/>
    </source>
</evidence>
<dbReference type="SUPFAM" id="SSF51206">
    <property type="entry name" value="cAMP-binding domain-like"/>
    <property type="match status" value="2"/>
</dbReference>
<dbReference type="Gene3D" id="3.30.200.20">
    <property type="entry name" value="Phosphorylase Kinase, domain 1"/>
    <property type="match status" value="1"/>
</dbReference>
<dbReference type="FunFam" id="1.10.510.10:FF:000210">
    <property type="entry name" value="Non-specific serine/threonine protein kinase"/>
    <property type="match status" value="1"/>
</dbReference>
<dbReference type="InterPro" id="IPR000595">
    <property type="entry name" value="cNMP-bd_dom"/>
</dbReference>
<evidence type="ECO:0000259" key="17">
    <source>
        <dbReference type="PROSITE" id="PS50042"/>
    </source>
</evidence>
<dbReference type="InterPro" id="IPR008271">
    <property type="entry name" value="Ser/Thr_kinase_AS"/>
</dbReference>
<evidence type="ECO:0000256" key="10">
    <source>
        <dbReference type="ARBA" id="ARBA00047298"/>
    </source>
</evidence>
<keyword evidence="9" id="KW-0142">cGMP-binding</keyword>
<dbReference type="InterPro" id="IPR002374">
    <property type="entry name" value="cGMP_dep_kinase"/>
</dbReference>
<feature type="binding site" evidence="13">
    <location>
        <position position="348"/>
    </location>
    <ligand>
        <name>ATP</name>
        <dbReference type="ChEBI" id="CHEBI:30616"/>
    </ligand>
</feature>
<dbReference type="Proteomes" id="UP001153636">
    <property type="component" value="Chromosome 3"/>
</dbReference>
<evidence type="ECO:0000256" key="2">
    <source>
        <dbReference type="ARBA" id="ARBA00012428"/>
    </source>
</evidence>
<evidence type="ECO:0000256" key="4">
    <source>
        <dbReference type="ARBA" id="ARBA00022535"/>
    </source>
</evidence>
<keyword evidence="4" id="KW-0140">cGMP</keyword>
<feature type="domain" description="AGC-kinase C-terminal" evidence="18">
    <location>
        <begin position="582"/>
        <end position="632"/>
    </location>
</feature>
<protein>
    <recommendedName>
        <fullName evidence="2">cGMP-dependent protein kinase</fullName>
        <ecNumber evidence="2">2.7.11.12</ecNumber>
    </recommendedName>
</protein>
<evidence type="ECO:0000256" key="13">
    <source>
        <dbReference type="PIRSR" id="PIRSR000559-2"/>
    </source>
</evidence>
<dbReference type="PROSITE" id="PS00107">
    <property type="entry name" value="PROTEIN_KINASE_ATP"/>
    <property type="match status" value="1"/>
</dbReference>
<accession>A0A9P0D1B9</accession>
<dbReference type="InterPro" id="IPR011009">
    <property type="entry name" value="Kinase-like_dom_sf"/>
</dbReference>
<dbReference type="AlphaFoldDB" id="A0A9P0D1B9"/>
<dbReference type="Gene3D" id="2.60.120.10">
    <property type="entry name" value="Jelly Rolls"/>
    <property type="match status" value="2"/>
</dbReference>
<dbReference type="PROSITE" id="PS00108">
    <property type="entry name" value="PROTEIN_KINASE_ST"/>
    <property type="match status" value="1"/>
</dbReference>
<dbReference type="InterPro" id="IPR014710">
    <property type="entry name" value="RmlC-like_jellyroll"/>
</dbReference>
<evidence type="ECO:0000256" key="7">
    <source>
        <dbReference type="ARBA" id="ARBA00022777"/>
    </source>
</evidence>
<comment type="catalytic activity">
    <reaction evidence="10">
        <text>L-threonyl-[protein] + ATP = O-phospho-L-threonyl-[protein] + ADP + H(+)</text>
        <dbReference type="Rhea" id="RHEA:46608"/>
        <dbReference type="Rhea" id="RHEA-COMP:11060"/>
        <dbReference type="Rhea" id="RHEA-COMP:11605"/>
        <dbReference type="ChEBI" id="CHEBI:15378"/>
        <dbReference type="ChEBI" id="CHEBI:30013"/>
        <dbReference type="ChEBI" id="CHEBI:30616"/>
        <dbReference type="ChEBI" id="CHEBI:61977"/>
        <dbReference type="ChEBI" id="CHEBI:456216"/>
        <dbReference type="EC" id="2.7.11.12"/>
    </reaction>
</comment>
<feature type="region of interest" description="Disordered" evidence="15">
    <location>
        <begin position="613"/>
        <end position="632"/>
    </location>
</feature>
<dbReference type="CDD" id="cd00038">
    <property type="entry name" value="CAP_ED"/>
    <property type="match status" value="2"/>
</dbReference>
<evidence type="ECO:0000313" key="19">
    <source>
        <dbReference type="EMBL" id="CAH1108714.1"/>
    </source>
</evidence>
<sequence>MLFCKYKRSTSVLNDKNCEPNEEIYEKRRSGIISKSVGAPYELDKDVKIFPKTTEEESEIYSALQQNEFLSNILQEKRYQKFISCMYKQTVEAGEIIIKEGEMGSFVYISCTGSYEIIIGNDTVVTFNDVRVFGELAILYSAQRHATVKALENGSIWVLDNHTFKILIIKSTMEEQEEMVSFLKNVPKLNTAPTENLYQVANLFKLEFFKSNTKIFEQCELGDKFYIIRAGTVTMERDNEKVEELTKGRYFGEVALLKDEFRQSTVTANPPGVECLTLVRHEFIEHFGNIEEFVKLKSGPNIASVKLSEFSNLDLDEFDVIQTLGLGAYGRVQLIQHCRQKSLVFALKYIKKSEVKKPAQQQQVYNEKILHTSCNSPFITRMYRSFRTPKYIYFLLEVGLGGDLWSLLHSQKVKRFDEDKTKFYAGCVLEGLSYLHSLGILYRDLKPENIIVHHTGYIKLADFGFAKRTDAKEKTFTFVGTAEYVAPEIIMSKGYDKGVDYWAYGIFIYELLVGRTPFRTNDPGPMNTYKLILKGIENVVFPEYISGSAKSIIRKLCTQSASDRLGCQKTGIQAIRKHLWFGSMDWQKLVNQELQPPYKPELKNNIDTRYFDTFPEDKNVPPDDYSKWDEDF</sequence>
<feature type="binding site" evidence="13">
    <location>
        <begin position="324"/>
        <end position="332"/>
    </location>
    <ligand>
        <name>ATP</name>
        <dbReference type="ChEBI" id="CHEBI:30616"/>
    </ligand>
</feature>
<evidence type="ECO:0000256" key="6">
    <source>
        <dbReference type="ARBA" id="ARBA00022741"/>
    </source>
</evidence>
<dbReference type="InterPro" id="IPR000961">
    <property type="entry name" value="AGC-kinase_C"/>
</dbReference>
<feature type="domain" description="Cyclic nucleotide-binding" evidence="17">
    <location>
        <begin position="188"/>
        <end position="283"/>
    </location>
</feature>
<proteinExistence type="inferred from homology"/>
<feature type="domain" description="Protein kinase" evidence="16">
    <location>
        <begin position="318"/>
        <end position="581"/>
    </location>
</feature>
<keyword evidence="3" id="KW-0723">Serine/threonine-protein kinase</keyword>
<dbReference type="InterPro" id="IPR017441">
    <property type="entry name" value="Protein_kinase_ATP_BS"/>
</dbReference>
<evidence type="ECO:0000256" key="14">
    <source>
        <dbReference type="PROSITE-ProRule" id="PRU10141"/>
    </source>
</evidence>
<dbReference type="SUPFAM" id="SSF56112">
    <property type="entry name" value="Protein kinase-like (PK-like)"/>
    <property type="match status" value="1"/>
</dbReference>
<keyword evidence="7" id="KW-0418">Kinase</keyword>
<dbReference type="InterPro" id="IPR000719">
    <property type="entry name" value="Prot_kinase_dom"/>
</dbReference>
<dbReference type="EMBL" id="OV651815">
    <property type="protein sequence ID" value="CAH1108714.1"/>
    <property type="molecule type" value="Genomic_DNA"/>
</dbReference>
<dbReference type="SMART" id="SM00133">
    <property type="entry name" value="S_TK_X"/>
    <property type="match status" value="1"/>
</dbReference>
<keyword evidence="6 13" id="KW-0547">Nucleotide-binding</keyword>
<dbReference type="OrthoDB" id="6723712at2759"/>
<dbReference type="PROSITE" id="PS50011">
    <property type="entry name" value="PROTEIN_KINASE_DOM"/>
    <property type="match status" value="1"/>
</dbReference>
<feature type="domain" description="Cyclic nucleotide-binding" evidence="17">
    <location>
        <begin position="70"/>
        <end position="185"/>
    </location>
</feature>
<evidence type="ECO:0000313" key="20">
    <source>
        <dbReference type="Proteomes" id="UP001153636"/>
    </source>
</evidence>
<organism evidence="19 20">
    <name type="scientific">Psylliodes chrysocephalus</name>
    <dbReference type="NCBI Taxonomy" id="3402493"/>
    <lineage>
        <taxon>Eukaryota</taxon>
        <taxon>Metazoa</taxon>
        <taxon>Ecdysozoa</taxon>
        <taxon>Arthropoda</taxon>
        <taxon>Hexapoda</taxon>
        <taxon>Insecta</taxon>
        <taxon>Pterygota</taxon>
        <taxon>Neoptera</taxon>
        <taxon>Endopterygota</taxon>
        <taxon>Coleoptera</taxon>
        <taxon>Polyphaga</taxon>
        <taxon>Cucujiformia</taxon>
        <taxon>Chrysomeloidea</taxon>
        <taxon>Chrysomelidae</taxon>
        <taxon>Galerucinae</taxon>
        <taxon>Alticini</taxon>
        <taxon>Psylliodes</taxon>
    </lineage>
</organism>
<evidence type="ECO:0000256" key="15">
    <source>
        <dbReference type="SAM" id="MobiDB-lite"/>
    </source>
</evidence>
<dbReference type="GO" id="GO:0004692">
    <property type="term" value="F:cGMP-dependent protein kinase activity"/>
    <property type="evidence" value="ECO:0007669"/>
    <property type="project" value="UniProtKB-EC"/>
</dbReference>
<name>A0A9P0D1B9_9CUCU</name>
<evidence type="ECO:0000256" key="11">
    <source>
        <dbReference type="ARBA" id="ARBA00047462"/>
    </source>
</evidence>
<dbReference type="PIRSF" id="PIRSF000559">
    <property type="entry name" value="cGMP-dep_kinase"/>
    <property type="match status" value="1"/>
</dbReference>
<keyword evidence="20" id="KW-1185">Reference proteome</keyword>
<dbReference type="PANTHER" id="PTHR24353:SF144">
    <property type="match status" value="1"/>
</dbReference>
<dbReference type="Pfam" id="PF00069">
    <property type="entry name" value="Pkinase"/>
    <property type="match status" value="1"/>
</dbReference>
<dbReference type="GO" id="GO:0030553">
    <property type="term" value="F:cGMP binding"/>
    <property type="evidence" value="ECO:0007669"/>
    <property type="project" value="UniProtKB-KW"/>
</dbReference>
<evidence type="ECO:0000256" key="5">
    <source>
        <dbReference type="ARBA" id="ARBA00022679"/>
    </source>
</evidence>
<dbReference type="Gene3D" id="1.10.510.10">
    <property type="entry name" value="Transferase(Phosphotransferase) domain 1"/>
    <property type="match status" value="1"/>
</dbReference>
<gene>
    <name evidence="19" type="ORF">PSYICH_LOCUS8883</name>
</gene>
<evidence type="ECO:0000256" key="12">
    <source>
        <dbReference type="PIRSR" id="PIRSR000559-1"/>
    </source>
</evidence>
<feature type="binding site" evidence="14">
    <location>
        <position position="352"/>
    </location>
    <ligand>
        <name>ATP</name>
        <dbReference type="ChEBI" id="CHEBI:30616"/>
    </ligand>
</feature>
<dbReference type="EC" id="2.7.11.12" evidence="2"/>
<evidence type="ECO:0000259" key="16">
    <source>
        <dbReference type="PROSITE" id="PS50011"/>
    </source>
</evidence>
<keyword evidence="8 13" id="KW-0067">ATP-binding</keyword>
<dbReference type="GO" id="GO:0005524">
    <property type="term" value="F:ATP binding"/>
    <property type="evidence" value="ECO:0007669"/>
    <property type="project" value="UniProtKB-UniRule"/>
</dbReference>
<evidence type="ECO:0000256" key="8">
    <source>
        <dbReference type="ARBA" id="ARBA00022840"/>
    </source>
</evidence>
<dbReference type="PROSITE" id="PS51285">
    <property type="entry name" value="AGC_KINASE_CTER"/>
    <property type="match status" value="1"/>
</dbReference>
<dbReference type="Pfam" id="PF00027">
    <property type="entry name" value="cNMP_binding"/>
    <property type="match status" value="2"/>
</dbReference>
<evidence type="ECO:0000256" key="3">
    <source>
        <dbReference type="ARBA" id="ARBA00022527"/>
    </source>
</evidence>